<comment type="caution">
    <text evidence="6">The sequence shown here is derived from an EMBL/GenBank/DDBJ whole genome shotgun (WGS) entry which is preliminary data.</text>
</comment>
<feature type="compositionally biased region" description="Basic and acidic residues" evidence="5">
    <location>
        <begin position="610"/>
        <end position="627"/>
    </location>
</feature>
<name>A0A9P9A0U1_9PEZI</name>
<reference evidence="6" key="1">
    <citation type="journal article" date="2021" name="Nat. Commun.">
        <title>Genetic determinants of endophytism in the Arabidopsis root mycobiome.</title>
        <authorList>
            <person name="Mesny F."/>
            <person name="Miyauchi S."/>
            <person name="Thiergart T."/>
            <person name="Pickel B."/>
            <person name="Atanasova L."/>
            <person name="Karlsson M."/>
            <person name="Huettel B."/>
            <person name="Barry K.W."/>
            <person name="Haridas S."/>
            <person name="Chen C."/>
            <person name="Bauer D."/>
            <person name="Andreopoulos W."/>
            <person name="Pangilinan J."/>
            <person name="LaButti K."/>
            <person name="Riley R."/>
            <person name="Lipzen A."/>
            <person name="Clum A."/>
            <person name="Drula E."/>
            <person name="Henrissat B."/>
            <person name="Kohler A."/>
            <person name="Grigoriev I.V."/>
            <person name="Martin F.M."/>
            <person name="Hacquard S."/>
        </authorList>
    </citation>
    <scope>NUCLEOTIDE SEQUENCE</scope>
    <source>
        <strain evidence="6">MPI-SDFR-AT-0073</strain>
    </source>
</reference>
<evidence type="ECO:0000313" key="6">
    <source>
        <dbReference type="EMBL" id="KAH6656330.1"/>
    </source>
</evidence>
<keyword evidence="4" id="KW-0175">Coiled coil</keyword>
<dbReference type="EMBL" id="JAGPXC010000002">
    <property type="protein sequence ID" value="KAH6656330.1"/>
    <property type="molecule type" value="Genomic_DNA"/>
</dbReference>
<dbReference type="InterPro" id="IPR005011">
    <property type="entry name" value="SNU66/SART1"/>
</dbReference>
<evidence type="ECO:0000256" key="1">
    <source>
        <dbReference type="ARBA" id="ARBA00004123"/>
    </source>
</evidence>
<keyword evidence="7" id="KW-1185">Reference proteome</keyword>
<evidence type="ECO:0000256" key="4">
    <source>
        <dbReference type="SAM" id="Coils"/>
    </source>
</evidence>
<dbReference type="OrthoDB" id="5583at2759"/>
<feature type="region of interest" description="Disordered" evidence="5">
    <location>
        <begin position="509"/>
        <end position="571"/>
    </location>
</feature>
<feature type="compositionally biased region" description="Basic and acidic residues" evidence="5">
    <location>
        <begin position="409"/>
        <end position="419"/>
    </location>
</feature>
<protein>
    <submittedName>
        <fullName evidence="6">SART-1 protein</fullName>
    </submittedName>
</protein>
<gene>
    <name evidence="6" type="ORF">BKA67DRAFT_654677</name>
</gene>
<dbReference type="AlphaFoldDB" id="A0A9P9A0U1"/>
<accession>A0A9P9A0U1</accession>
<feature type="region of interest" description="Disordered" evidence="5">
    <location>
        <begin position="584"/>
        <end position="658"/>
    </location>
</feature>
<feature type="compositionally biased region" description="Basic residues" evidence="5">
    <location>
        <begin position="291"/>
        <end position="302"/>
    </location>
</feature>
<feature type="region of interest" description="Disordered" evidence="5">
    <location>
        <begin position="284"/>
        <end position="471"/>
    </location>
</feature>
<evidence type="ECO:0000313" key="7">
    <source>
        <dbReference type="Proteomes" id="UP000758603"/>
    </source>
</evidence>
<feature type="coiled-coil region" evidence="4">
    <location>
        <begin position="118"/>
        <end position="148"/>
    </location>
</feature>
<dbReference type="GO" id="GO:0000481">
    <property type="term" value="P:maturation of 5S rRNA"/>
    <property type="evidence" value="ECO:0007669"/>
    <property type="project" value="TreeGrafter"/>
</dbReference>
<evidence type="ECO:0000256" key="5">
    <source>
        <dbReference type="SAM" id="MobiDB-lite"/>
    </source>
</evidence>
<feature type="compositionally biased region" description="Basic and acidic residues" evidence="5">
    <location>
        <begin position="439"/>
        <end position="458"/>
    </location>
</feature>
<keyword evidence="3" id="KW-0539">Nucleus</keyword>
<feature type="compositionally biased region" description="Basic and acidic residues" evidence="5">
    <location>
        <begin position="368"/>
        <end position="384"/>
    </location>
</feature>
<dbReference type="GeneID" id="70135490"/>
<evidence type="ECO:0000256" key="2">
    <source>
        <dbReference type="ARBA" id="ARBA00006076"/>
    </source>
</evidence>
<dbReference type="GO" id="GO:0045292">
    <property type="term" value="P:mRNA cis splicing, via spliceosome"/>
    <property type="evidence" value="ECO:0007669"/>
    <property type="project" value="TreeGrafter"/>
</dbReference>
<feature type="region of interest" description="Disordered" evidence="5">
    <location>
        <begin position="1"/>
        <end position="80"/>
    </location>
</feature>
<dbReference type="GO" id="GO:0046540">
    <property type="term" value="C:U4/U6 x U5 tri-snRNP complex"/>
    <property type="evidence" value="ECO:0007669"/>
    <property type="project" value="TreeGrafter"/>
</dbReference>
<evidence type="ECO:0000256" key="3">
    <source>
        <dbReference type="ARBA" id="ARBA00023242"/>
    </source>
</evidence>
<feature type="compositionally biased region" description="Basic and acidic residues" evidence="5">
    <location>
        <begin position="512"/>
        <end position="560"/>
    </location>
</feature>
<comment type="subcellular location">
    <subcellularLocation>
        <location evidence="1">Nucleus</location>
    </subcellularLocation>
</comment>
<organism evidence="6 7">
    <name type="scientific">Truncatella angustata</name>
    <dbReference type="NCBI Taxonomy" id="152316"/>
    <lineage>
        <taxon>Eukaryota</taxon>
        <taxon>Fungi</taxon>
        <taxon>Dikarya</taxon>
        <taxon>Ascomycota</taxon>
        <taxon>Pezizomycotina</taxon>
        <taxon>Sordariomycetes</taxon>
        <taxon>Xylariomycetidae</taxon>
        <taxon>Amphisphaeriales</taxon>
        <taxon>Sporocadaceae</taxon>
        <taxon>Truncatella</taxon>
    </lineage>
</organism>
<dbReference type="Pfam" id="PF03343">
    <property type="entry name" value="SART-1"/>
    <property type="match status" value="1"/>
</dbReference>
<dbReference type="PANTHER" id="PTHR14152">
    <property type="entry name" value="SQUAMOUS CELL CARCINOMA ANTIGEN RECOGNISED BY CYTOTOXIC T LYMPHOCYTES"/>
    <property type="match status" value="1"/>
</dbReference>
<comment type="similarity">
    <text evidence="2">Belongs to the SNU66/SART1 family.</text>
</comment>
<proteinExistence type="inferred from homology"/>
<dbReference type="RefSeq" id="XP_045960564.1">
    <property type="nucleotide sequence ID" value="XM_046106599.1"/>
</dbReference>
<feature type="compositionally biased region" description="Polar residues" evidence="5">
    <location>
        <begin position="628"/>
        <end position="646"/>
    </location>
</feature>
<dbReference type="Proteomes" id="UP000758603">
    <property type="component" value="Unassembled WGS sequence"/>
</dbReference>
<sequence length="658" mass="74462">MDAATIKEINKTRIAAGMQPLPVPGESGPQFKEKTASDDDGEEPASTLDTREAAAEDNYRKVRDAEEAKRRRDEKNAAIRKARDAAKRLELLQGKGLGDADNGDDLDAKAWLLSQKKRQKQIDKARKYEAEQAAAEAEEAAKREYTSKDLAGVKVTHEISAFEDGDEQILTLKDSNIIGDDDEGDELENLDLRDREKLQEKLELKKKKPVYDPHAINEDGESSILAHYDDEINGKKTKKFVLGEQSTGRHTQLDNLAGGPQNRKLEKISLDLFKDEQPSSDYLDISEIKVKKPKKKKSKSTRQRQADDDDILLPDTTLQDESMEVDSGAEFISRKRKTEDTSFADDEDLQATLAIQRRDALKKRKRTRPEDIARQFKEESKASESEAGTSDAPDGGLVIDEISEFVSGLKKEDLEDRKPRTSKTPNREVTTAMEDGSDSDEHMKDVDEVDHEARHRETSTPAEIGTTGVEEEKAIGVGVGAALQLLRERKVLKDTGADELNESFRRQQNFLAEKRKREAAVDQQARDARERDRTSGKLDRMSAREREDWQRRQNEMRDQQTSRQMADLFNRDYKPNVQLKYTDEHGRSLDQKGAFRQLSHQFHGKGSSKGKLDKQLKKIEDEKRRESQSILDSSQNANMSSATAQQTKKRREAGVRLA</sequence>
<feature type="compositionally biased region" description="Basic and acidic residues" evidence="5">
    <location>
        <begin position="49"/>
        <end position="80"/>
    </location>
</feature>
<dbReference type="PANTHER" id="PTHR14152:SF5">
    <property type="entry name" value="U4_U6.U5 TRI-SNRNP-ASSOCIATED PROTEIN 1"/>
    <property type="match status" value="1"/>
</dbReference>